<dbReference type="InterPro" id="IPR003018">
    <property type="entry name" value="GAF"/>
</dbReference>
<evidence type="ECO:0000313" key="9">
    <source>
        <dbReference type="Proteomes" id="UP000294850"/>
    </source>
</evidence>
<dbReference type="InterPro" id="IPR052162">
    <property type="entry name" value="Sensor_kinase/Photoreceptor"/>
</dbReference>
<organism evidence="8 9">
    <name type="scientific">Dyadobacter psychrotolerans</name>
    <dbReference type="NCBI Taxonomy" id="2541721"/>
    <lineage>
        <taxon>Bacteria</taxon>
        <taxon>Pseudomonadati</taxon>
        <taxon>Bacteroidota</taxon>
        <taxon>Cytophagia</taxon>
        <taxon>Cytophagales</taxon>
        <taxon>Spirosomataceae</taxon>
        <taxon>Dyadobacter</taxon>
    </lineage>
</organism>
<dbReference type="PROSITE" id="PS50113">
    <property type="entry name" value="PAC"/>
    <property type="match status" value="5"/>
</dbReference>
<protein>
    <recommendedName>
        <fullName evidence="2">histidine kinase</fullName>
        <ecNumber evidence="2">2.7.13.3</ecNumber>
    </recommendedName>
</protein>
<evidence type="ECO:0000259" key="6">
    <source>
        <dbReference type="PROSITE" id="PS50112"/>
    </source>
</evidence>
<feature type="domain" description="PAC" evidence="7">
    <location>
        <begin position="205"/>
        <end position="256"/>
    </location>
</feature>
<evidence type="ECO:0000256" key="5">
    <source>
        <dbReference type="ARBA" id="ARBA00022777"/>
    </source>
</evidence>
<dbReference type="InterPro" id="IPR001610">
    <property type="entry name" value="PAC"/>
</dbReference>
<evidence type="ECO:0000259" key="7">
    <source>
        <dbReference type="PROSITE" id="PS50113"/>
    </source>
</evidence>
<feature type="domain" description="PAC" evidence="7">
    <location>
        <begin position="756"/>
        <end position="808"/>
    </location>
</feature>
<dbReference type="InterPro" id="IPR035965">
    <property type="entry name" value="PAS-like_dom_sf"/>
</dbReference>
<dbReference type="InterPro" id="IPR013656">
    <property type="entry name" value="PAS_4"/>
</dbReference>
<evidence type="ECO:0000256" key="3">
    <source>
        <dbReference type="ARBA" id="ARBA00022553"/>
    </source>
</evidence>
<keyword evidence="5" id="KW-0418">Kinase</keyword>
<dbReference type="InterPro" id="IPR029016">
    <property type="entry name" value="GAF-like_dom_sf"/>
</dbReference>
<evidence type="ECO:0000313" key="8">
    <source>
        <dbReference type="EMBL" id="TDE12884.1"/>
    </source>
</evidence>
<dbReference type="EC" id="2.7.13.3" evidence="2"/>
<accession>A0A4R5DLH2</accession>
<comment type="catalytic activity">
    <reaction evidence="1">
        <text>ATP + protein L-histidine = ADP + protein N-phospho-L-histidine.</text>
        <dbReference type="EC" id="2.7.13.3"/>
    </reaction>
</comment>
<dbReference type="SUPFAM" id="SSF55785">
    <property type="entry name" value="PYP-like sensor domain (PAS domain)"/>
    <property type="match status" value="5"/>
</dbReference>
<proteinExistence type="predicted"/>
<dbReference type="SUPFAM" id="SSF55781">
    <property type="entry name" value="GAF domain-like"/>
    <property type="match status" value="1"/>
</dbReference>
<evidence type="ECO:0000256" key="2">
    <source>
        <dbReference type="ARBA" id="ARBA00012438"/>
    </source>
</evidence>
<keyword evidence="4" id="KW-0808">Transferase</keyword>
<dbReference type="NCBIfam" id="TIGR00229">
    <property type="entry name" value="sensory_box"/>
    <property type="match status" value="5"/>
</dbReference>
<dbReference type="Gene3D" id="3.30.450.40">
    <property type="match status" value="1"/>
</dbReference>
<dbReference type="InterPro" id="IPR000700">
    <property type="entry name" value="PAS-assoc_C"/>
</dbReference>
<keyword evidence="9" id="KW-1185">Reference proteome</keyword>
<evidence type="ECO:0000256" key="4">
    <source>
        <dbReference type="ARBA" id="ARBA00022679"/>
    </source>
</evidence>
<dbReference type="InterPro" id="IPR036097">
    <property type="entry name" value="HisK_dim/P_sf"/>
</dbReference>
<comment type="caution">
    <text evidence="8">The sequence shown here is derived from an EMBL/GenBank/DDBJ whole genome shotgun (WGS) entry which is preliminary data.</text>
</comment>
<feature type="domain" description="PAC" evidence="7">
    <location>
        <begin position="626"/>
        <end position="678"/>
    </location>
</feature>
<dbReference type="OrthoDB" id="5522855at2"/>
<sequence length="1005" mass="116339">MMVSNKYLNDMFRLLPVAGLVIQPDQERFTIIQVNDAFFGFFDYKQENLVYEDFLNVFKENLILNSNDWKSLFLNIISERVAETTSVLKYKNKWNKDGYLSINLAPILNETEEVDLIMISFLNVSEPEPDQRFHTLIQTVEGIVWEADAQTLEFTFISGQVKSILGFSPDEWLSEKDFWQNHIHAQDREQAVRYCHFQLQDGKNHTFDYRMIHQNGRVVWIKDVVSIIYEGGQPKWLRGLMVDITETKRFSDLELLEKQILELNSQKDFPLEKVLYTYAEGIERVFSGMHCSILQIKDGRMHNWASPSLPKAYVEGIEGLVIGDYVGSCGSAAFLGERVIVNDIANHPKWTDYRELALSNNLHACWSHPIVNSEGGVIATFGIYYKEVKMPDEEELKIIDRSVAILKIILENRLNNDLIRETTLLMTQGQELAQFGNWQWDIASDVITWSDTLFAIYGLNKTAFKPSFERYKKLLHPDDRVNICLIIQNAIESKVDVEFEERIIRPSGELRYVKSWAKIIVNQEGEAIKLIGACLDITESKIIQEKLLASKARLRNLVDAQTNYVIRTDLEGNYTYYNNKYREDFGWFYADNNFLGTNCIDTVLPHHHSRVVEIGERCIERPNSVAPVEVDNVKEGGGIRSILWHFVCLTDSEGEPSEMQCIGIDISELKQAENDLRISNERYEYVNKATNDAIYDWDIVNDDIIWGEGFGRLFGWDNSKGKYPVKKWFARIHPSDLDKTRQSLLNTLDNSGERNWVMDYQFRKINGDYAYVEENSYVIRNEEGEAVRMIGVLRDVTRQKQEEHRLKLMESVVTDTNDSVLIAESDPFDKTKLKIIYVNEAFTKITGYSADEVMGKSPLILSGKNPDIKDFNRMLKAIRNRESLEFETIQYKKNGDYFWVSLSLSPVADEKGISTHWICIGHDVTERLNYIRAIEKQNKKFQEITWMQSHVVRAPLARLMGLVDLIKNYHNSDAERNELLDHILLSATEFDGIIRDISDKSSQLY</sequence>
<feature type="domain" description="PAS" evidence="6">
    <location>
        <begin position="550"/>
        <end position="587"/>
    </location>
</feature>
<feature type="domain" description="PAC" evidence="7">
    <location>
        <begin position="497"/>
        <end position="549"/>
    </location>
</feature>
<dbReference type="Pfam" id="PF13426">
    <property type="entry name" value="PAS_9"/>
    <property type="match status" value="2"/>
</dbReference>
<feature type="domain" description="PAS" evidence="6">
    <location>
        <begin position="805"/>
        <end position="859"/>
    </location>
</feature>
<feature type="domain" description="PAS" evidence="6">
    <location>
        <begin position="129"/>
        <end position="202"/>
    </location>
</feature>
<dbReference type="Pfam" id="PF13185">
    <property type="entry name" value="GAF_2"/>
    <property type="match status" value="1"/>
</dbReference>
<dbReference type="Gene3D" id="2.10.70.100">
    <property type="match status" value="1"/>
</dbReference>
<dbReference type="SMART" id="SM00086">
    <property type="entry name" value="PAC"/>
    <property type="match status" value="5"/>
</dbReference>
<dbReference type="AlphaFoldDB" id="A0A4R5DLH2"/>
<dbReference type="SMART" id="SM00091">
    <property type="entry name" value="PAS"/>
    <property type="match status" value="6"/>
</dbReference>
<name>A0A4R5DLH2_9BACT</name>
<dbReference type="PANTHER" id="PTHR43304:SF1">
    <property type="entry name" value="PAC DOMAIN-CONTAINING PROTEIN"/>
    <property type="match status" value="1"/>
</dbReference>
<dbReference type="InterPro" id="IPR013655">
    <property type="entry name" value="PAS_fold_3"/>
</dbReference>
<dbReference type="InterPro" id="IPR000014">
    <property type="entry name" value="PAS"/>
</dbReference>
<evidence type="ECO:0000256" key="1">
    <source>
        <dbReference type="ARBA" id="ARBA00000085"/>
    </source>
</evidence>
<dbReference type="CDD" id="cd00130">
    <property type="entry name" value="PAS"/>
    <property type="match status" value="5"/>
</dbReference>
<dbReference type="Pfam" id="PF08447">
    <property type="entry name" value="PAS_3"/>
    <property type="match status" value="3"/>
</dbReference>
<dbReference type="GO" id="GO:0000155">
    <property type="term" value="F:phosphorelay sensor kinase activity"/>
    <property type="evidence" value="ECO:0007669"/>
    <property type="project" value="InterPro"/>
</dbReference>
<dbReference type="PANTHER" id="PTHR43304">
    <property type="entry name" value="PHYTOCHROME-LIKE PROTEIN CPH1"/>
    <property type="match status" value="1"/>
</dbReference>
<dbReference type="SUPFAM" id="SSF47384">
    <property type="entry name" value="Homodimeric domain of signal transducing histidine kinase"/>
    <property type="match status" value="1"/>
</dbReference>
<dbReference type="EMBL" id="SMFL01000008">
    <property type="protein sequence ID" value="TDE12884.1"/>
    <property type="molecule type" value="Genomic_DNA"/>
</dbReference>
<keyword evidence="3" id="KW-0597">Phosphoprotein</keyword>
<gene>
    <name evidence="8" type="ORF">E0F88_21325</name>
</gene>
<reference evidence="8 9" key="1">
    <citation type="submission" date="2019-03" db="EMBL/GenBank/DDBJ databases">
        <title>Dyadobacter AR-3-6 sp. nov., isolated from arctic soil.</title>
        <authorList>
            <person name="Chaudhary D.K."/>
        </authorList>
    </citation>
    <scope>NUCLEOTIDE SEQUENCE [LARGE SCALE GENOMIC DNA]</scope>
    <source>
        <strain evidence="8 9">AR-3-6</strain>
    </source>
</reference>
<dbReference type="Gene3D" id="3.30.450.20">
    <property type="entry name" value="PAS domain"/>
    <property type="match status" value="6"/>
</dbReference>
<dbReference type="PROSITE" id="PS50112">
    <property type="entry name" value="PAS"/>
    <property type="match status" value="3"/>
</dbReference>
<feature type="domain" description="PAC" evidence="7">
    <location>
        <begin position="882"/>
        <end position="936"/>
    </location>
</feature>
<dbReference type="Proteomes" id="UP000294850">
    <property type="component" value="Unassembled WGS sequence"/>
</dbReference>
<dbReference type="Pfam" id="PF08448">
    <property type="entry name" value="PAS_4"/>
    <property type="match status" value="1"/>
</dbReference>